<evidence type="ECO:0000313" key="2">
    <source>
        <dbReference type="Proteomes" id="UP000621799"/>
    </source>
</evidence>
<proteinExistence type="predicted"/>
<keyword evidence="2" id="KW-1185">Reference proteome</keyword>
<organism evidence="1 2">
    <name type="scientific">Zarconia navalis LEGE 11467</name>
    <dbReference type="NCBI Taxonomy" id="1828826"/>
    <lineage>
        <taxon>Bacteria</taxon>
        <taxon>Bacillati</taxon>
        <taxon>Cyanobacteriota</taxon>
        <taxon>Cyanophyceae</taxon>
        <taxon>Oscillatoriophycideae</taxon>
        <taxon>Oscillatoriales</taxon>
        <taxon>Oscillatoriales incertae sedis</taxon>
        <taxon>Zarconia</taxon>
        <taxon>Zarconia navalis</taxon>
    </lineage>
</organism>
<evidence type="ECO:0000313" key="1">
    <source>
        <dbReference type="EMBL" id="MBE9040741.1"/>
    </source>
</evidence>
<accession>A0A928VYQ9</accession>
<dbReference type="Proteomes" id="UP000621799">
    <property type="component" value="Unassembled WGS sequence"/>
</dbReference>
<protein>
    <submittedName>
        <fullName evidence="1">Uncharacterized protein</fullName>
    </submittedName>
</protein>
<reference evidence="1" key="1">
    <citation type="submission" date="2020-10" db="EMBL/GenBank/DDBJ databases">
        <authorList>
            <person name="Castelo-Branco R."/>
            <person name="Eusebio N."/>
            <person name="Adriana R."/>
            <person name="Vieira A."/>
            <person name="Brugerolle De Fraissinette N."/>
            <person name="Rezende De Castro R."/>
            <person name="Schneider M.P."/>
            <person name="Vasconcelos V."/>
            <person name="Leao P.N."/>
        </authorList>
    </citation>
    <scope>NUCLEOTIDE SEQUENCE</scope>
    <source>
        <strain evidence="1">LEGE 11467</strain>
    </source>
</reference>
<dbReference type="RefSeq" id="WP_264320984.1">
    <property type="nucleotide sequence ID" value="NZ_JADEXN010000113.1"/>
</dbReference>
<dbReference type="EMBL" id="JADEXN010000113">
    <property type="protein sequence ID" value="MBE9040741.1"/>
    <property type="molecule type" value="Genomic_DNA"/>
</dbReference>
<sequence>MQSNNQRSRNGLMPAFGRIPDFDWLAKTHDADDSWLGPRPMLVNLQQWMNQLATSSHRHLVVATFAAAQTSKLYWDKWLAESPNIACESILDSQPPNKQLAAVATWLDNPIQEHKSNAQQTVDLTKQLHWYHDDYENFWFNEPGMWAIESAEHCVLSLTGDSYSPLSLADLATISISCAVNSFRSSLTDCIREPLQLVVDAIANQFAEVR</sequence>
<dbReference type="AlphaFoldDB" id="A0A928VYQ9"/>
<name>A0A928VYQ9_9CYAN</name>
<gene>
    <name evidence="1" type="ORF">IQ235_08110</name>
</gene>
<comment type="caution">
    <text evidence="1">The sequence shown here is derived from an EMBL/GenBank/DDBJ whole genome shotgun (WGS) entry which is preliminary data.</text>
</comment>